<reference evidence="1 2" key="1">
    <citation type="journal article" date="2018" name="Proc. R. Soc. B">
        <title>A non-coding region near Follistatin controls head colour polymorphism in the Gouldian finch.</title>
        <authorList>
            <person name="Toomey M.B."/>
            <person name="Marques C.I."/>
            <person name="Andrade P."/>
            <person name="Araujo P.M."/>
            <person name="Sabatino S."/>
            <person name="Gazda M.A."/>
            <person name="Afonso S."/>
            <person name="Lopes R.J."/>
            <person name="Corbo J.C."/>
            <person name="Carneiro M."/>
        </authorList>
    </citation>
    <scope>NUCLEOTIDE SEQUENCE [LARGE SCALE GENOMIC DNA]</scope>
    <source>
        <strain evidence="1">Red01</strain>
        <tissue evidence="1">Muscle</tissue>
    </source>
</reference>
<dbReference type="Proteomes" id="UP000276834">
    <property type="component" value="Unassembled WGS sequence"/>
</dbReference>
<name>A0A3L8SMZ5_CHLGU</name>
<organism evidence="1 2">
    <name type="scientific">Chloebia gouldiae</name>
    <name type="common">Gouldian finch</name>
    <name type="synonym">Erythrura gouldiae</name>
    <dbReference type="NCBI Taxonomy" id="44316"/>
    <lineage>
        <taxon>Eukaryota</taxon>
        <taxon>Metazoa</taxon>
        <taxon>Chordata</taxon>
        <taxon>Craniata</taxon>
        <taxon>Vertebrata</taxon>
        <taxon>Euteleostomi</taxon>
        <taxon>Archelosauria</taxon>
        <taxon>Archosauria</taxon>
        <taxon>Dinosauria</taxon>
        <taxon>Saurischia</taxon>
        <taxon>Theropoda</taxon>
        <taxon>Coelurosauria</taxon>
        <taxon>Aves</taxon>
        <taxon>Neognathae</taxon>
        <taxon>Neoaves</taxon>
        <taxon>Telluraves</taxon>
        <taxon>Australaves</taxon>
        <taxon>Passeriformes</taxon>
        <taxon>Passeroidea</taxon>
        <taxon>Passeridae</taxon>
        <taxon>Chloebia</taxon>
    </lineage>
</organism>
<protein>
    <submittedName>
        <fullName evidence="1">Uncharacterized protein</fullName>
    </submittedName>
</protein>
<dbReference type="EMBL" id="QUSF01000013">
    <property type="protein sequence ID" value="RLW04399.1"/>
    <property type="molecule type" value="Genomic_DNA"/>
</dbReference>
<dbReference type="AlphaFoldDB" id="A0A3L8SMZ5"/>
<evidence type="ECO:0000313" key="1">
    <source>
        <dbReference type="EMBL" id="RLW04399.1"/>
    </source>
</evidence>
<proteinExistence type="predicted"/>
<dbReference type="STRING" id="44316.ENSEGOP00005008749"/>
<keyword evidence="2" id="KW-1185">Reference proteome</keyword>
<evidence type="ECO:0000313" key="2">
    <source>
        <dbReference type="Proteomes" id="UP000276834"/>
    </source>
</evidence>
<gene>
    <name evidence="1" type="ORF">DV515_00005817</name>
</gene>
<sequence>MRDLLGLGHALVLLNSCGQNLSLKHNREIIQLLKGFGGKNISPRVLPPPQVTTCTKYDQRVLHLLAWPEDTNSPEGHFWVTPCRIPARSFFQAAVILLQSIASEAINLEPDMFSTVREL</sequence>
<dbReference type="OrthoDB" id="2019572at2759"/>
<accession>A0A3L8SMZ5</accession>
<comment type="caution">
    <text evidence="1">The sequence shown here is derived from an EMBL/GenBank/DDBJ whole genome shotgun (WGS) entry which is preliminary data.</text>
</comment>